<keyword evidence="2" id="KW-1185">Reference proteome</keyword>
<dbReference type="SUPFAM" id="SSF53474">
    <property type="entry name" value="alpha/beta-Hydrolases"/>
    <property type="match status" value="1"/>
</dbReference>
<dbReference type="Gene3D" id="3.40.50.1820">
    <property type="entry name" value="alpha/beta hydrolase"/>
    <property type="match status" value="1"/>
</dbReference>
<evidence type="ECO:0000313" key="1">
    <source>
        <dbReference type="EMBL" id="WXB04163.1"/>
    </source>
</evidence>
<dbReference type="RefSeq" id="WP_394833799.1">
    <property type="nucleotide sequence ID" value="NZ_CP089929.1"/>
</dbReference>
<dbReference type="EMBL" id="CP089983">
    <property type="protein sequence ID" value="WXB04163.1"/>
    <property type="molecule type" value="Genomic_DNA"/>
</dbReference>
<dbReference type="InterPro" id="IPR029058">
    <property type="entry name" value="AB_hydrolase_fold"/>
</dbReference>
<organism evidence="1 2">
    <name type="scientific">Pendulispora rubella</name>
    <dbReference type="NCBI Taxonomy" id="2741070"/>
    <lineage>
        <taxon>Bacteria</taxon>
        <taxon>Pseudomonadati</taxon>
        <taxon>Myxococcota</taxon>
        <taxon>Myxococcia</taxon>
        <taxon>Myxococcales</taxon>
        <taxon>Sorangiineae</taxon>
        <taxon>Pendulisporaceae</taxon>
        <taxon>Pendulispora</taxon>
    </lineage>
</organism>
<dbReference type="Proteomes" id="UP001374803">
    <property type="component" value="Chromosome"/>
</dbReference>
<gene>
    <name evidence="1" type="ORF">LVJ94_45565</name>
</gene>
<proteinExistence type="predicted"/>
<keyword evidence="1" id="KW-0378">Hydrolase</keyword>
<dbReference type="PANTHER" id="PTHR37946:SF1">
    <property type="entry name" value="SLL1969 PROTEIN"/>
    <property type="match status" value="1"/>
</dbReference>
<dbReference type="PANTHER" id="PTHR37946">
    <property type="entry name" value="SLL1969 PROTEIN"/>
    <property type="match status" value="1"/>
</dbReference>
<reference evidence="1" key="1">
    <citation type="submission" date="2021-12" db="EMBL/GenBank/DDBJ databases">
        <title>Discovery of the Pendulisporaceae a myxobacterial family with distinct sporulation behavior and unique specialized metabolism.</title>
        <authorList>
            <person name="Garcia R."/>
            <person name="Popoff A."/>
            <person name="Bader C.D."/>
            <person name="Loehr J."/>
            <person name="Walesch S."/>
            <person name="Walt C."/>
            <person name="Boldt J."/>
            <person name="Bunk B."/>
            <person name="Haeckl F.J.F.P.J."/>
            <person name="Gunesch A.P."/>
            <person name="Birkelbach J."/>
            <person name="Nuebel U."/>
            <person name="Pietschmann T."/>
            <person name="Bach T."/>
            <person name="Mueller R."/>
        </authorList>
    </citation>
    <scope>NUCLEOTIDE SEQUENCE</scope>
    <source>
        <strain evidence="1">MSr11367</strain>
    </source>
</reference>
<dbReference type="GO" id="GO:0016787">
    <property type="term" value="F:hydrolase activity"/>
    <property type="evidence" value="ECO:0007669"/>
    <property type="project" value="UniProtKB-KW"/>
</dbReference>
<protein>
    <submittedName>
        <fullName evidence="1">Alpha/beta fold hydrolase</fullName>
    </submittedName>
</protein>
<accession>A0ABZ2KZP8</accession>
<evidence type="ECO:0000313" key="2">
    <source>
        <dbReference type="Proteomes" id="UP001374803"/>
    </source>
</evidence>
<name>A0ABZ2KZP8_9BACT</name>
<dbReference type="Pfam" id="PF02089">
    <property type="entry name" value="Palm_thioest"/>
    <property type="match status" value="1"/>
</dbReference>
<sequence length="226" mass="23980">MLVVASVTLCTSSLMAGAPNEPRARRDVGEPVLLIHGWAASAADMATMRDAIAAEGYVTYVATLPGSNNVENGKVIAGLVEKALSETHAEMVHLVGHSMGGLAMRYYVKRLGGEERVRSYVAFGTPQYGFPFACYLDENQGGQMCPSSSFLGDLNAGDDTPGDVAYFAFRSTEDTPNITRLDGGACFHEIPGVKHFDEPKSPAFAQAVLAAIRGSCPGSYVNLPIE</sequence>